<dbReference type="RefSeq" id="WP_251800424.1">
    <property type="nucleotide sequence ID" value="NZ_JAMQOL010000034.1"/>
</dbReference>
<comment type="caution">
    <text evidence="1">The sequence shown here is derived from an EMBL/GenBank/DDBJ whole genome shotgun (WGS) entry which is preliminary data.</text>
</comment>
<protein>
    <submittedName>
        <fullName evidence="1">Uncharacterized protein</fullName>
    </submittedName>
</protein>
<name>A0ABT0Y449_9ACTN</name>
<dbReference type="Proteomes" id="UP001523216">
    <property type="component" value="Unassembled WGS sequence"/>
</dbReference>
<accession>A0ABT0Y449</accession>
<keyword evidence="2" id="KW-1185">Reference proteome</keyword>
<reference evidence="1 2" key="1">
    <citation type="submission" date="2022-06" db="EMBL/GenBank/DDBJ databases">
        <title>Actinoplanes abujensis sp. nov., isolated from Nigerian arid soil.</title>
        <authorList>
            <person name="Ding P."/>
        </authorList>
    </citation>
    <scope>NUCLEOTIDE SEQUENCE [LARGE SCALE GENOMIC DNA]</scope>
    <source>
        <strain evidence="2">TRM88002</strain>
    </source>
</reference>
<gene>
    <name evidence="1" type="ORF">LXN57_23970</name>
</gene>
<dbReference type="EMBL" id="JAMQOL010000034">
    <property type="protein sequence ID" value="MCM4080640.1"/>
    <property type="molecule type" value="Genomic_DNA"/>
</dbReference>
<organism evidence="1 2">
    <name type="scientific">Paractinoplanes hotanensis</name>
    <dbReference type="NCBI Taxonomy" id="2906497"/>
    <lineage>
        <taxon>Bacteria</taxon>
        <taxon>Bacillati</taxon>
        <taxon>Actinomycetota</taxon>
        <taxon>Actinomycetes</taxon>
        <taxon>Micromonosporales</taxon>
        <taxon>Micromonosporaceae</taxon>
        <taxon>Paractinoplanes</taxon>
    </lineage>
</organism>
<proteinExistence type="predicted"/>
<evidence type="ECO:0000313" key="2">
    <source>
        <dbReference type="Proteomes" id="UP001523216"/>
    </source>
</evidence>
<evidence type="ECO:0000313" key="1">
    <source>
        <dbReference type="EMBL" id="MCM4080640.1"/>
    </source>
</evidence>
<sequence>MVPAAGTRIGWGDLPAGVREQIEGIIGGRVVEAASQNGGFSPGTAAIPNG</sequence>